<dbReference type="Proteomes" id="UP000252289">
    <property type="component" value="Unassembled WGS sequence"/>
</dbReference>
<protein>
    <submittedName>
        <fullName evidence="2">Carboxymuconolactone decarboxylase</fullName>
    </submittedName>
</protein>
<proteinExistence type="predicted"/>
<dbReference type="GO" id="GO:0051920">
    <property type="term" value="F:peroxiredoxin activity"/>
    <property type="evidence" value="ECO:0007669"/>
    <property type="project" value="InterPro"/>
</dbReference>
<dbReference type="AlphaFoldDB" id="A0A368EI27"/>
<dbReference type="Gene3D" id="1.20.1290.10">
    <property type="entry name" value="AhpD-like"/>
    <property type="match status" value="1"/>
</dbReference>
<dbReference type="SUPFAM" id="SSF69118">
    <property type="entry name" value="AhpD-like"/>
    <property type="match status" value="1"/>
</dbReference>
<organism evidence="2 3">
    <name type="scientific">PS1 clade bacterium</name>
    <dbReference type="NCBI Taxonomy" id="2175152"/>
    <lineage>
        <taxon>Bacteria</taxon>
        <taxon>Pseudomonadati</taxon>
        <taxon>Pseudomonadota</taxon>
        <taxon>Alphaproteobacteria</taxon>
        <taxon>PS1 clade</taxon>
    </lineage>
</organism>
<reference evidence="2 3" key="1">
    <citation type="journal article" date="2018" name="Microbiome">
        <title>Fine metagenomic profile of the Mediterranean stratified and mixed water columns revealed by assembly and recruitment.</title>
        <authorList>
            <person name="Haro-Moreno J.M."/>
            <person name="Lopez-Perez M."/>
            <person name="De La Torre J.R."/>
            <person name="Picazo A."/>
            <person name="Camacho A."/>
            <person name="Rodriguez-Valera F."/>
        </authorList>
    </citation>
    <scope>NUCLEOTIDE SEQUENCE [LARGE SCALE GENOMIC DNA]</scope>
    <source>
        <strain evidence="2">MED-G50</strain>
    </source>
</reference>
<accession>A0A368EI27</accession>
<evidence type="ECO:0000313" key="3">
    <source>
        <dbReference type="Proteomes" id="UP000252289"/>
    </source>
</evidence>
<dbReference type="PANTHER" id="PTHR35446:SF2">
    <property type="entry name" value="CARBOXYMUCONOLACTONE DECARBOXYLASE-LIKE DOMAIN-CONTAINING PROTEIN"/>
    <property type="match status" value="1"/>
</dbReference>
<dbReference type="Pfam" id="PF02627">
    <property type="entry name" value="CMD"/>
    <property type="match status" value="1"/>
</dbReference>
<name>A0A368EI27_9PROT</name>
<sequence length="188" mass="20793">MSRIKPLNFSKLTPDIQNILFAVETNMGFMPNDALVMAHKPDVMSAFGALVQAVYNNQSEISSVLKRLIGLVTSQAAGCRYCQAHTAHAALNHDINDAKLEALWEYETSPLYSDAERAALRLAQAAGMSPAYVSEDIFTELNSHFSNSQIVEIVATISLLGFLNKWNSVFETEIESLPKAVLNKYFPH</sequence>
<dbReference type="PANTHER" id="PTHR35446">
    <property type="entry name" value="SI:CH211-175M2.5"/>
    <property type="match status" value="1"/>
</dbReference>
<comment type="caution">
    <text evidence="2">The sequence shown here is derived from an EMBL/GenBank/DDBJ whole genome shotgun (WGS) entry which is preliminary data.</text>
</comment>
<dbReference type="InterPro" id="IPR029032">
    <property type="entry name" value="AhpD-like"/>
</dbReference>
<gene>
    <name evidence="2" type="ORF">DBW64_04775</name>
</gene>
<dbReference type="InterPro" id="IPR003779">
    <property type="entry name" value="CMD-like"/>
</dbReference>
<evidence type="ECO:0000313" key="2">
    <source>
        <dbReference type="EMBL" id="RCL83940.1"/>
    </source>
</evidence>
<feature type="domain" description="Carboxymuconolactone decarboxylase-like" evidence="1">
    <location>
        <begin position="41"/>
        <end position="124"/>
    </location>
</feature>
<dbReference type="EMBL" id="QOQK01000023">
    <property type="protein sequence ID" value="RCL83940.1"/>
    <property type="molecule type" value="Genomic_DNA"/>
</dbReference>
<evidence type="ECO:0000259" key="1">
    <source>
        <dbReference type="Pfam" id="PF02627"/>
    </source>
</evidence>